<dbReference type="GO" id="GO:0016903">
    <property type="term" value="F:oxidoreductase activity, acting on the aldehyde or oxo group of donors"/>
    <property type="evidence" value="ECO:0007669"/>
    <property type="project" value="UniProtKB-ARBA"/>
</dbReference>
<dbReference type="PANTHER" id="PTHR32154:SF0">
    <property type="entry name" value="PYRUVATE-FLAVODOXIN OXIDOREDUCTASE-RELATED"/>
    <property type="match status" value="1"/>
</dbReference>
<evidence type="ECO:0000313" key="6">
    <source>
        <dbReference type="Proteomes" id="UP000233654"/>
    </source>
</evidence>
<comment type="similarity">
    <text evidence="1">Belongs to the pyruvate:ferredoxin/flavodoxin oxidoreductase family.</text>
</comment>
<dbReference type="InterPro" id="IPR002880">
    <property type="entry name" value="Pyrv_Fd/Flavodoxin_OxRdtase_N"/>
</dbReference>
<evidence type="ECO:0000256" key="2">
    <source>
        <dbReference type="ARBA" id="ARBA00023002"/>
    </source>
</evidence>
<dbReference type="FunFam" id="3.40.50.970:FF:000012">
    <property type="entry name" value="Pyruvate:ferredoxin (Flavodoxin) oxidoreductase"/>
    <property type="match status" value="1"/>
</dbReference>
<dbReference type="CDD" id="cd07034">
    <property type="entry name" value="TPP_PYR_PFOR_IOR-alpha_like"/>
    <property type="match status" value="1"/>
</dbReference>
<keyword evidence="5" id="KW-0670">Pyruvate</keyword>
<evidence type="ECO:0000259" key="3">
    <source>
        <dbReference type="Pfam" id="PF01855"/>
    </source>
</evidence>
<dbReference type="PANTHER" id="PTHR32154">
    <property type="entry name" value="PYRUVATE-FLAVODOXIN OXIDOREDUCTASE-RELATED"/>
    <property type="match status" value="1"/>
</dbReference>
<accession>A0A2N3G6Z6</accession>
<feature type="domain" description="Pyruvate:ferredoxin oxidoreductase core" evidence="4">
    <location>
        <begin position="274"/>
        <end position="374"/>
    </location>
</feature>
<dbReference type="Pfam" id="PF01855">
    <property type="entry name" value="POR_N"/>
    <property type="match status" value="1"/>
</dbReference>
<dbReference type="Proteomes" id="UP000233654">
    <property type="component" value="Unassembled WGS sequence"/>
</dbReference>
<dbReference type="InterPro" id="IPR050722">
    <property type="entry name" value="Pyruvate:ferred/Flavod_OxRd"/>
</dbReference>
<dbReference type="InterPro" id="IPR009014">
    <property type="entry name" value="Transketo_C/PFOR_II"/>
</dbReference>
<evidence type="ECO:0000259" key="4">
    <source>
        <dbReference type="Pfam" id="PF17147"/>
    </source>
</evidence>
<proteinExistence type="inferred from homology"/>
<dbReference type="SUPFAM" id="SSF52922">
    <property type="entry name" value="TK C-terminal domain-like"/>
    <property type="match status" value="1"/>
</dbReference>
<evidence type="ECO:0000256" key="1">
    <source>
        <dbReference type="ARBA" id="ARBA00009032"/>
    </source>
</evidence>
<dbReference type="GO" id="GO:0019752">
    <property type="term" value="P:carboxylic acid metabolic process"/>
    <property type="evidence" value="ECO:0007669"/>
    <property type="project" value="UniProtKB-ARBA"/>
</dbReference>
<evidence type="ECO:0000313" key="5">
    <source>
        <dbReference type="EMBL" id="PKQ28479.1"/>
    </source>
</evidence>
<organism evidence="5 6">
    <name type="scientific">Candidatus Anoxymicrobium japonicum</name>
    <dbReference type="NCBI Taxonomy" id="2013648"/>
    <lineage>
        <taxon>Bacteria</taxon>
        <taxon>Bacillati</taxon>
        <taxon>Actinomycetota</taxon>
        <taxon>Candidatus Geothermincolia</taxon>
        <taxon>Candidatus Geothermincolales</taxon>
        <taxon>Candidatus Anoxymicrobiaceae</taxon>
        <taxon>Candidatus Anoxymicrobium</taxon>
    </lineage>
</organism>
<dbReference type="InterPro" id="IPR029061">
    <property type="entry name" value="THDP-binding"/>
</dbReference>
<reference evidence="5 6" key="1">
    <citation type="journal article" date="2017" name="ISME J.">
        <title>Potential for microbial H2 and metal transformations associated with novel bacteria and archaea in deep terrestrial subsurface sediments.</title>
        <authorList>
            <person name="Hernsdorf A.W."/>
            <person name="Amano Y."/>
            <person name="Miyakawa K."/>
            <person name="Ise K."/>
            <person name="Suzuki Y."/>
            <person name="Anantharaman K."/>
            <person name="Probst A."/>
            <person name="Burstein D."/>
            <person name="Thomas B.C."/>
            <person name="Banfield J.F."/>
        </authorList>
    </citation>
    <scope>NUCLEOTIDE SEQUENCE [LARGE SCALE GENOMIC DNA]</scope>
    <source>
        <strain evidence="5">HGW-Actinobacteria-3</strain>
    </source>
</reference>
<name>A0A2N3G6Z6_9ACTN</name>
<dbReference type="FunFam" id="3.40.50.920:FF:000010">
    <property type="entry name" value="Pyruvate ferredoxin oxidoreductase, alpha subunit"/>
    <property type="match status" value="1"/>
</dbReference>
<dbReference type="Pfam" id="PF17147">
    <property type="entry name" value="PFOR_II"/>
    <property type="match status" value="1"/>
</dbReference>
<dbReference type="EMBL" id="PHEX01000014">
    <property type="protein sequence ID" value="PKQ28479.1"/>
    <property type="molecule type" value="Genomic_DNA"/>
</dbReference>
<sequence length="419" mass="46362">MPDRRYLHGQGEEVVRVLETGDHLVALAADASAVEVIPAYPITPQTQIIEKIAELIAAGKMDAEYIPVESEHSACAALVSASLTGVRAFSATSSHGLAYMHEMLHYAAGIRVPVVMANVNRALGPGWNIWCDHQDSLSQRDTGWLQVYVASHQEAVDTVIQAFRITEDHSVLLPLMLNLDAFVISHTYMDADVPSREQVAGFLPPYKPVWKLDARKPVTHGSVVYPEDFSETRESMQVGYENARGVIKRAAEEFHDAFGRWHGELVESYMLSDARFVIIAMGSIAAEARVAVDSLRGQGKEAGLLRVRFFRPFPTEELRDLCAGREGLLVIDRDCSYGNQGALFTETKGALFGKVDVPARNLIVGLGGRDVTFELIEKMTQKAWDGDMDEVTWGDSRVTSSHEVSREILREFGGFLKEK</sequence>
<dbReference type="GO" id="GO:0006979">
    <property type="term" value="P:response to oxidative stress"/>
    <property type="evidence" value="ECO:0007669"/>
    <property type="project" value="TreeGrafter"/>
</dbReference>
<dbReference type="AlphaFoldDB" id="A0A2N3G6Z6"/>
<dbReference type="InterPro" id="IPR033412">
    <property type="entry name" value="PFOR_II"/>
</dbReference>
<feature type="domain" description="Pyruvate flavodoxin/ferredoxin oxidoreductase pyrimidine binding" evidence="3">
    <location>
        <begin position="31"/>
        <end position="250"/>
    </location>
</feature>
<gene>
    <name evidence="5" type="primary">porA</name>
    <name evidence="5" type="ORF">CVT63_02400</name>
</gene>
<dbReference type="Gene3D" id="3.40.50.920">
    <property type="match status" value="1"/>
</dbReference>
<protein>
    <submittedName>
        <fullName evidence="5">Pyruvate ferredoxin oxidoreductase</fullName>
    </submittedName>
</protein>
<dbReference type="SUPFAM" id="SSF52518">
    <property type="entry name" value="Thiamin diphosphate-binding fold (THDP-binding)"/>
    <property type="match status" value="1"/>
</dbReference>
<comment type="caution">
    <text evidence="5">The sequence shown here is derived from an EMBL/GenBank/DDBJ whole genome shotgun (WGS) entry which is preliminary data.</text>
</comment>
<keyword evidence="2" id="KW-0560">Oxidoreductase</keyword>
<dbReference type="GO" id="GO:0000287">
    <property type="term" value="F:magnesium ion binding"/>
    <property type="evidence" value="ECO:0007669"/>
    <property type="project" value="UniProtKB-ARBA"/>
</dbReference>
<dbReference type="Gene3D" id="3.40.50.970">
    <property type="match status" value="1"/>
</dbReference>